<sequence>MRLQKNANELFFAMVNQLGKLGGGNGLVPSGGTLSHTHGPGNEPRIGTYQG</sequence>
<reference evidence="2 3" key="2">
    <citation type="submission" date="2018-11" db="EMBL/GenBank/DDBJ databases">
        <authorList>
            <consortium name="Pathogen Informatics"/>
        </authorList>
    </citation>
    <scope>NUCLEOTIDE SEQUENCE [LARGE SCALE GENOMIC DNA]</scope>
    <source>
        <strain evidence="2 3">MHpl1</strain>
    </source>
</reference>
<reference evidence="4" key="1">
    <citation type="submission" date="2017-02" db="UniProtKB">
        <authorList>
            <consortium name="WormBaseParasite"/>
        </authorList>
    </citation>
    <scope>IDENTIFICATION</scope>
</reference>
<organism evidence="4">
    <name type="scientific">Haemonchus placei</name>
    <name type="common">Barber's pole worm</name>
    <dbReference type="NCBI Taxonomy" id="6290"/>
    <lineage>
        <taxon>Eukaryota</taxon>
        <taxon>Metazoa</taxon>
        <taxon>Ecdysozoa</taxon>
        <taxon>Nematoda</taxon>
        <taxon>Chromadorea</taxon>
        <taxon>Rhabditida</taxon>
        <taxon>Rhabditina</taxon>
        <taxon>Rhabditomorpha</taxon>
        <taxon>Strongyloidea</taxon>
        <taxon>Trichostrongylidae</taxon>
        <taxon>Haemonchus</taxon>
    </lineage>
</organism>
<evidence type="ECO:0000313" key="4">
    <source>
        <dbReference type="WBParaSite" id="HPLM_0002060001-mRNA-1"/>
    </source>
</evidence>
<evidence type="ECO:0000313" key="3">
    <source>
        <dbReference type="Proteomes" id="UP000268014"/>
    </source>
</evidence>
<name>A0A0N4X8A8_HAEPC</name>
<accession>A0A0N4X8A8</accession>
<evidence type="ECO:0000313" key="2">
    <source>
        <dbReference type="EMBL" id="VDO84796.1"/>
    </source>
</evidence>
<evidence type="ECO:0000256" key="1">
    <source>
        <dbReference type="SAM" id="MobiDB-lite"/>
    </source>
</evidence>
<dbReference type="EMBL" id="UZAF01022370">
    <property type="protein sequence ID" value="VDO84796.1"/>
    <property type="molecule type" value="Genomic_DNA"/>
</dbReference>
<dbReference type="Proteomes" id="UP000268014">
    <property type="component" value="Unassembled WGS sequence"/>
</dbReference>
<protein>
    <submittedName>
        <fullName evidence="4">Cystathionine beta-lyase</fullName>
    </submittedName>
</protein>
<keyword evidence="3" id="KW-1185">Reference proteome</keyword>
<dbReference type="AlphaFoldDB" id="A0A0N4X8A8"/>
<feature type="region of interest" description="Disordered" evidence="1">
    <location>
        <begin position="24"/>
        <end position="51"/>
    </location>
</feature>
<gene>
    <name evidence="2" type="ORF">HPLM_LOCUS20592</name>
</gene>
<proteinExistence type="predicted"/>
<dbReference type="WBParaSite" id="HPLM_0002060001-mRNA-1">
    <property type="protein sequence ID" value="HPLM_0002060001-mRNA-1"/>
    <property type="gene ID" value="HPLM_0002060001"/>
</dbReference>